<gene>
    <name evidence="3" type="ORF">FGL95_04905</name>
</gene>
<feature type="compositionally biased region" description="Pro residues" evidence="1">
    <location>
        <begin position="258"/>
        <end position="273"/>
    </location>
</feature>
<feature type="region of interest" description="Disordered" evidence="1">
    <location>
        <begin position="1"/>
        <end position="75"/>
    </location>
</feature>
<evidence type="ECO:0000256" key="1">
    <source>
        <dbReference type="SAM" id="MobiDB-lite"/>
    </source>
</evidence>
<evidence type="ECO:0000313" key="3">
    <source>
        <dbReference type="EMBL" id="NMN94378.1"/>
    </source>
</evidence>
<feature type="transmembrane region" description="Helical" evidence="2">
    <location>
        <begin position="141"/>
        <end position="160"/>
    </location>
</feature>
<feature type="region of interest" description="Disordered" evidence="1">
    <location>
        <begin position="258"/>
        <end position="294"/>
    </location>
</feature>
<dbReference type="RefSeq" id="WP_169585034.1">
    <property type="nucleotide sequence ID" value="NZ_VCQU01000001.1"/>
</dbReference>
<feature type="transmembrane region" description="Helical" evidence="2">
    <location>
        <begin position="86"/>
        <end position="107"/>
    </location>
</feature>
<dbReference type="EMBL" id="VCQU01000001">
    <property type="protein sequence ID" value="NMN94378.1"/>
    <property type="molecule type" value="Genomic_DNA"/>
</dbReference>
<keyword evidence="2" id="KW-1133">Transmembrane helix</keyword>
<sequence length="294" mass="31146">MTQGEQPHSAVPSQDATQFYGSNSQTEIHQSPPSGWQPQIEQQPQQYPPQQQFGPPSQQFGPPQQFAQQPYPQVPQGPSAWPLHRIAAVAVAVAGILGLVASLFSLYTTTVTPSKISDSEDIPSGSVKIGMGFYDTIPFNAPTIAVAIPILLLLAGLSAIPVISNVRTRPTGLPALLALSATLISLALMFSDPLPGIELTGGLAREFEDSTDGKSLDSLIGSVLSISPGIGLILSFVLGIIAAAGGVVLFLAQDKPPKPAPFQQPPAQQPPFTPAQQFSPEQQWQQGPPQQPRW</sequence>
<reference evidence="3 4" key="1">
    <citation type="submission" date="2019-05" db="EMBL/GenBank/DDBJ databases">
        <authorList>
            <person name="Lee S.D."/>
        </authorList>
    </citation>
    <scope>NUCLEOTIDE SEQUENCE [LARGE SCALE GENOMIC DNA]</scope>
    <source>
        <strain evidence="3 4">YC2-7</strain>
    </source>
</reference>
<feature type="compositionally biased region" description="Low complexity" evidence="1">
    <location>
        <begin position="274"/>
        <end position="288"/>
    </location>
</feature>
<proteinExistence type="predicted"/>
<protein>
    <submittedName>
        <fullName evidence="3">Uncharacterized protein</fullName>
    </submittedName>
</protein>
<feature type="compositionally biased region" description="Polar residues" evidence="1">
    <location>
        <begin position="1"/>
        <end position="36"/>
    </location>
</feature>
<evidence type="ECO:0000313" key="4">
    <source>
        <dbReference type="Proteomes" id="UP000535543"/>
    </source>
</evidence>
<comment type="caution">
    <text evidence="3">The sequence shown here is derived from an EMBL/GenBank/DDBJ whole genome shotgun (WGS) entry which is preliminary data.</text>
</comment>
<feature type="compositionally biased region" description="Low complexity" evidence="1">
    <location>
        <begin position="37"/>
        <end position="75"/>
    </location>
</feature>
<dbReference type="AlphaFoldDB" id="A0A848KA85"/>
<reference evidence="3 4" key="2">
    <citation type="submission" date="2020-06" db="EMBL/GenBank/DDBJ databases">
        <title>Antribacter stalactiti gen. nov., sp. nov., a new member of the family Nacardiaceae isolated from a cave.</title>
        <authorList>
            <person name="Kim I.S."/>
        </authorList>
    </citation>
    <scope>NUCLEOTIDE SEQUENCE [LARGE SCALE GENOMIC DNA]</scope>
    <source>
        <strain evidence="3 4">YC2-7</strain>
    </source>
</reference>
<feature type="transmembrane region" description="Helical" evidence="2">
    <location>
        <begin position="229"/>
        <end position="252"/>
    </location>
</feature>
<evidence type="ECO:0000256" key="2">
    <source>
        <dbReference type="SAM" id="Phobius"/>
    </source>
</evidence>
<organism evidence="3 4">
    <name type="scientific">Antrihabitans stalactiti</name>
    <dbReference type="NCBI Taxonomy" id="2584121"/>
    <lineage>
        <taxon>Bacteria</taxon>
        <taxon>Bacillati</taxon>
        <taxon>Actinomycetota</taxon>
        <taxon>Actinomycetes</taxon>
        <taxon>Mycobacteriales</taxon>
        <taxon>Nocardiaceae</taxon>
        <taxon>Antrihabitans</taxon>
    </lineage>
</organism>
<accession>A0A848KA85</accession>
<name>A0A848KA85_9NOCA</name>
<keyword evidence="4" id="KW-1185">Reference proteome</keyword>
<keyword evidence="2" id="KW-0812">Transmembrane</keyword>
<feature type="transmembrane region" description="Helical" evidence="2">
    <location>
        <begin position="172"/>
        <end position="190"/>
    </location>
</feature>
<dbReference type="Proteomes" id="UP000535543">
    <property type="component" value="Unassembled WGS sequence"/>
</dbReference>
<keyword evidence="2" id="KW-0472">Membrane</keyword>